<protein>
    <recommendedName>
        <fullName evidence="1">Peptidase C51 domain-containing protein</fullName>
    </recommendedName>
</protein>
<dbReference type="PROSITE" id="PS50911">
    <property type="entry name" value="CHAP"/>
    <property type="match status" value="1"/>
</dbReference>
<accession>A0A2S6NPC7</accession>
<evidence type="ECO:0000259" key="1">
    <source>
        <dbReference type="PROSITE" id="PS50911"/>
    </source>
</evidence>
<reference evidence="2 3" key="1">
    <citation type="journal article" date="2018" name="Arch. Microbiol.">
        <title>New insights into the metabolic potential of the phototrophic purple bacterium Rhodopila globiformis DSM 161(T) from its draft genome sequence and evidence for a vanadium-dependent nitrogenase.</title>
        <authorList>
            <person name="Imhoff J.F."/>
            <person name="Rahn T."/>
            <person name="Kunzel S."/>
            <person name="Neulinger S.C."/>
        </authorList>
    </citation>
    <scope>NUCLEOTIDE SEQUENCE [LARGE SCALE GENOMIC DNA]</scope>
    <source>
        <strain evidence="2 3">DSM 161</strain>
    </source>
</reference>
<dbReference type="InterPro" id="IPR038765">
    <property type="entry name" value="Papain-like_cys_pep_sf"/>
</dbReference>
<name>A0A2S6NPC7_RHOGL</name>
<proteinExistence type="predicted"/>
<dbReference type="AlphaFoldDB" id="A0A2S6NPC7"/>
<dbReference type="Proteomes" id="UP000239724">
    <property type="component" value="Unassembled WGS sequence"/>
</dbReference>
<dbReference type="EMBL" id="NHRY01000020">
    <property type="protein sequence ID" value="PPQ40808.1"/>
    <property type="molecule type" value="Genomic_DNA"/>
</dbReference>
<sequence>MRRSAVYYAGISCVPYAREVSGIMVSGNAWQWWGNAAGQYARGYRPEVGSVLNFRANPRMPLGHVAVVTRIVNPREIVVDQANWGSHGMRGRISRNVAVVDVSEANNWSAVRVELGRSGAFGSVYPTYGFIYNRPDTGLLTASADRPTPLPAINPVPSDLRPAAERPWHTYEEVAEMPSRAPHRLDLRITQVASER</sequence>
<dbReference type="Pfam" id="PF05257">
    <property type="entry name" value="CHAP"/>
    <property type="match status" value="1"/>
</dbReference>
<evidence type="ECO:0000313" key="3">
    <source>
        <dbReference type="Proteomes" id="UP000239724"/>
    </source>
</evidence>
<comment type="caution">
    <text evidence="2">The sequence shown here is derived from an EMBL/GenBank/DDBJ whole genome shotgun (WGS) entry which is preliminary data.</text>
</comment>
<dbReference type="SUPFAM" id="SSF54001">
    <property type="entry name" value="Cysteine proteinases"/>
    <property type="match status" value="1"/>
</dbReference>
<feature type="domain" description="Peptidase C51" evidence="1">
    <location>
        <begin position="1"/>
        <end position="112"/>
    </location>
</feature>
<organism evidence="2 3">
    <name type="scientific">Rhodopila globiformis</name>
    <name type="common">Rhodopseudomonas globiformis</name>
    <dbReference type="NCBI Taxonomy" id="1071"/>
    <lineage>
        <taxon>Bacteria</taxon>
        <taxon>Pseudomonadati</taxon>
        <taxon>Pseudomonadota</taxon>
        <taxon>Alphaproteobacteria</taxon>
        <taxon>Acetobacterales</taxon>
        <taxon>Acetobacteraceae</taxon>
        <taxon>Rhodopila</taxon>
    </lineage>
</organism>
<dbReference type="InterPro" id="IPR007921">
    <property type="entry name" value="CHAP_dom"/>
</dbReference>
<evidence type="ECO:0000313" key="2">
    <source>
        <dbReference type="EMBL" id="PPQ40808.1"/>
    </source>
</evidence>
<dbReference type="Gene3D" id="3.90.1720.10">
    <property type="entry name" value="endopeptidase domain like (from Nostoc punctiforme)"/>
    <property type="match status" value="1"/>
</dbReference>
<gene>
    <name evidence="2" type="ORF">CCS01_00370</name>
</gene>
<keyword evidence="3" id="KW-1185">Reference proteome</keyword>
<dbReference type="OrthoDB" id="7279151at2"/>